<comment type="caution">
    <text evidence="3">The sequence shown here is derived from an EMBL/GenBank/DDBJ whole genome shotgun (WGS) entry which is preliminary data.</text>
</comment>
<dbReference type="Gene3D" id="3.30.9.10">
    <property type="entry name" value="D-Amino Acid Oxidase, subunit A, domain 2"/>
    <property type="match status" value="1"/>
</dbReference>
<dbReference type="PANTHER" id="PTHR13847">
    <property type="entry name" value="SARCOSINE DEHYDROGENASE-RELATED"/>
    <property type="match status" value="1"/>
</dbReference>
<reference evidence="3 4" key="1">
    <citation type="journal article" date="2019" name="bioRxiv">
        <title>Bacteria contribute to plant secondary compound degradation in a generalist herbivore system.</title>
        <authorList>
            <person name="Francoeur C.B."/>
            <person name="Khadempour L."/>
            <person name="Moreira-Soto R.D."/>
            <person name="Gotting K."/>
            <person name="Book A.J."/>
            <person name="Pinto-Tomas A.A."/>
            <person name="Keefover-Ring K."/>
            <person name="Currie C.R."/>
        </authorList>
    </citation>
    <scope>NUCLEOTIDE SEQUENCE [LARGE SCALE GENOMIC DNA]</scope>
    <source>
        <strain evidence="3">Acro-835</strain>
    </source>
</reference>
<gene>
    <name evidence="3" type="ORF">F3J40_22460</name>
</gene>
<evidence type="ECO:0000313" key="4">
    <source>
        <dbReference type="Proteomes" id="UP001515683"/>
    </source>
</evidence>
<evidence type="ECO:0000256" key="1">
    <source>
        <dbReference type="ARBA" id="ARBA00023002"/>
    </source>
</evidence>
<dbReference type="InterPro" id="IPR006076">
    <property type="entry name" value="FAD-dep_OxRdtase"/>
</dbReference>
<dbReference type="InterPro" id="IPR036188">
    <property type="entry name" value="FAD/NAD-bd_sf"/>
</dbReference>
<feature type="domain" description="FAD dependent oxidoreductase" evidence="2">
    <location>
        <begin position="28"/>
        <end position="378"/>
    </location>
</feature>
<accession>A0ABX0RL81</accession>
<keyword evidence="1" id="KW-0560">Oxidoreductase</keyword>
<name>A0ABX0RL81_9GAMM</name>
<dbReference type="PANTHER" id="PTHR13847:SF275">
    <property type="entry name" value="GAMMA-GLUTAMYLPUTRESCINE OXIDOREDUCTASE"/>
    <property type="match status" value="1"/>
</dbReference>
<dbReference type="SUPFAM" id="SSF51905">
    <property type="entry name" value="FAD/NAD(P)-binding domain"/>
    <property type="match status" value="1"/>
</dbReference>
<organism evidence="3 4">
    <name type="scientific">Candidatus Pantoea multigeneris</name>
    <dbReference type="NCBI Taxonomy" id="2608357"/>
    <lineage>
        <taxon>Bacteria</taxon>
        <taxon>Pseudomonadati</taxon>
        <taxon>Pseudomonadota</taxon>
        <taxon>Gammaproteobacteria</taxon>
        <taxon>Enterobacterales</taxon>
        <taxon>Erwiniaceae</taxon>
        <taxon>Pantoea</taxon>
    </lineage>
</organism>
<sequence length="426" mass="46238">MEQRCLWESTSPESALTFPVVSSTVESDVVVIGGGITGLSTALHLAERNISVTLLEAGEIAQGGSGRNVGLVNAGAWIPPDDIREVLGNENGERVTRMMGEAPALVFSLIDRHGIRCDATRSGTLHLAHNATGVKDLTRRYQQLSSRGAPVELLNQSQAQQLVGSASVPAALLDKRAGTLNPTAYTRGLARAATTAGARIFTQSGVTGLSRNGSGWRVQTAQGEVKADRVVLATNAYTEDDWNCIKAHFFKAYYFQVASEPLSQNDAQIIFPERQGSWDTKTVLSSIRKDVHDRLLFGTMGSASRKPLAWVRGWVNSQLRFYFPFLRNVKWECNWTGTIGFTPTHTFRIFEPLPGMLAVSGYNGRGVTTGTAVGKGFAHYLATGSQDCLPLPLLQYSPVSNTTLRSAVFENGFTLYHSGQILRVFA</sequence>
<dbReference type="RefSeq" id="WP_167018205.1">
    <property type="nucleotide sequence ID" value="NZ_VWXF01000014.1"/>
</dbReference>
<evidence type="ECO:0000259" key="2">
    <source>
        <dbReference type="Pfam" id="PF01266"/>
    </source>
</evidence>
<dbReference type="Pfam" id="PF01266">
    <property type="entry name" value="DAO"/>
    <property type="match status" value="1"/>
</dbReference>
<protein>
    <submittedName>
        <fullName evidence="3">FAD-binding oxidoreductase</fullName>
    </submittedName>
</protein>
<dbReference type="EMBL" id="VWXF01000014">
    <property type="protein sequence ID" value="NIF24339.1"/>
    <property type="molecule type" value="Genomic_DNA"/>
</dbReference>
<keyword evidence="4" id="KW-1185">Reference proteome</keyword>
<dbReference type="Proteomes" id="UP001515683">
    <property type="component" value="Unassembled WGS sequence"/>
</dbReference>
<evidence type="ECO:0000313" key="3">
    <source>
        <dbReference type="EMBL" id="NIF24339.1"/>
    </source>
</evidence>
<dbReference type="Gene3D" id="3.50.50.60">
    <property type="entry name" value="FAD/NAD(P)-binding domain"/>
    <property type="match status" value="1"/>
</dbReference>
<proteinExistence type="predicted"/>